<dbReference type="PANTHER" id="PTHR33154">
    <property type="entry name" value="TRANSCRIPTIONAL REGULATOR, ARSR FAMILY"/>
    <property type="match status" value="1"/>
</dbReference>
<keyword evidence="6" id="KW-1185">Reference proteome</keyword>
<evidence type="ECO:0000256" key="1">
    <source>
        <dbReference type="ARBA" id="ARBA00023015"/>
    </source>
</evidence>
<dbReference type="AlphaFoldDB" id="A0A562QUR1"/>
<evidence type="ECO:0000313" key="5">
    <source>
        <dbReference type="EMBL" id="TWI60044.1"/>
    </source>
</evidence>
<dbReference type="PANTHER" id="PTHR33154:SF18">
    <property type="entry name" value="ARSENICAL RESISTANCE OPERON REPRESSOR"/>
    <property type="match status" value="1"/>
</dbReference>
<dbReference type="NCBIfam" id="NF033788">
    <property type="entry name" value="HTH_metalloreg"/>
    <property type="match status" value="1"/>
</dbReference>
<dbReference type="EMBL" id="VLKZ01000001">
    <property type="protein sequence ID" value="TWI60044.1"/>
    <property type="molecule type" value="Genomic_DNA"/>
</dbReference>
<dbReference type="GO" id="GO:0003700">
    <property type="term" value="F:DNA-binding transcription factor activity"/>
    <property type="evidence" value="ECO:0007669"/>
    <property type="project" value="InterPro"/>
</dbReference>
<dbReference type="SMART" id="SM00418">
    <property type="entry name" value="HTH_ARSR"/>
    <property type="match status" value="1"/>
</dbReference>
<dbReference type="InterPro" id="IPR036390">
    <property type="entry name" value="WH_DNA-bd_sf"/>
</dbReference>
<organism evidence="5 6">
    <name type="scientific">Halalkalibacter nanhaiisediminis</name>
    <dbReference type="NCBI Taxonomy" id="688079"/>
    <lineage>
        <taxon>Bacteria</taxon>
        <taxon>Bacillati</taxon>
        <taxon>Bacillota</taxon>
        <taxon>Bacilli</taxon>
        <taxon>Bacillales</taxon>
        <taxon>Bacillaceae</taxon>
        <taxon>Halalkalibacter</taxon>
    </lineage>
</organism>
<keyword evidence="3" id="KW-0804">Transcription</keyword>
<protein>
    <submittedName>
        <fullName evidence="5">ArsR family transcriptional regulator</fullName>
    </submittedName>
</protein>
<dbReference type="CDD" id="cd00090">
    <property type="entry name" value="HTH_ARSR"/>
    <property type="match status" value="1"/>
</dbReference>
<dbReference type="Proteomes" id="UP000315711">
    <property type="component" value="Unassembled WGS sequence"/>
</dbReference>
<accession>A0A562QUR1</accession>
<dbReference type="GO" id="GO:0003677">
    <property type="term" value="F:DNA binding"/>
    <property type="evidence" value="ECO:0007669"/>
    <property type="project" value="UniProtKB-KW"/>
</dbReference>
<sequence>MTVQTTQVELEKASMVLKLLGDKTRLSMLKLLQKNECCVCEFVAIFNISQSAISQHLRKLRDVGLVRENRKGQWIFYSLNQNSDVYEMVQNILEFIPNQDERITELEKQGLRIICE</sequence>
<reference evidence="5 6" key="1">
    <citation type="journal article" date="2015" name="Stand. Genomic Sci.">
        <title>Genomic Encyclopedia of Bacterial and Archaeal Type Strains, Phase III: the genomes of soil and plant-associated and newly described type strains.</title>
        <authorList>
            <person name="Whitman W.B."/>
            <person name="Woyke T."/>
            <person name="Klenk H.P."/>
            <person name="Zhou Y."/>
            <person name="Lilburn T.G."/>
            <person name="Beck B.J."/>
            <person name="De Vos P."/>
            <person name="Vandamme P."/>
            <person name="Eisen J.A."/>
            <person name="Garrity G."/>
            <person name="Hugenholtz P."/>
            <person name="Kyrpides N.C."/>
        </authorList>
    </citation>
    <scope>NUCLEOTIDE SEQUENCE [LARGE SCALE GENOMIC DNA]</scope>
    <source>
        <strain evidence="5 6">CGMCC 1.10116</strain>
    </source>
</reference>
<comment type="caution">
    <text evidence="5">The sequence shown here is derived from an EMBL/GenBank/DDBJ whole genome shotgun (WGS) entry which is preliminary data.</text>
</comment>
<evidence type="ECO:0000256" key="2">
    <source>
        <dbReference type="ARBA" id="ARBA00023125"/>
    </source>
</evidence>
<evidence type="ECO:0000259" key="4">
    <source>
        <dbReference type="PROSITE" id="PS50987"/>
    </source>
</evidence>
<dbReference type="Gene3D" id="1.10.10.10">
    <property type="entry name" value="Winged helix-like DNA-binding domain superfamily/Winged helix DNA-binding domain"/>
    <property type="match status" value="1"/>
</dbReference>
<dbReference type="RefSeq" id="WP_144448855.1">
    <property type="nucleotide sequence ID" value="NZ_VLKZ01000001.1"/>
</dbReference>
<name>A0A562QUR1_9BACI</name>
<dbReference type="InterPro" id="IPR011991">
    <property type="entry name" value="ArsR-like_HTH"/>
</dbReference>
<evidence type="ECO:0000313" key="6">
    <source>
        <dbReference type="Proteomes" id="UP000315711"/>
    </source>
</evidence>
<keyword evidence="1" id="KW-0805">Transcription regulation</keyword>
<feature type="domain" description="HTH arsR-type" evidence="4">
    <location>
        <begin position="5"/>
        <end position="100"/>
    </location>
</feature>
<evidence type="ECO:0000256" key="3">
    <source>
        <dbReference type="ARBA" id="ARBA00023163"/>
    </source>
</evidence>
<dbReference type="SUPFAM" id="SSF46785">
    <property type="entry name" value="Winged helix' DNA-binding domain"/>
    <property type="match status" value="1"/>
</dbReference>
<dbReference type="InterPro" id="IPR051081">
    <property type="entry name" value="HTH_MetalResp_TranReg"/>
</dbReference>
<dbReference type="PRINTS" id="PR00778">
    <property type="entry name" value="HTHARSR"/>
</dbReference>
<gene>
    <name evidence="5" type="ORF">IQ10_00468</name>
</gene>
<dbReference type="InterPro" id="IPR001845">
    <property type="entry name" value="HTH_ArsR_DNA-bd_dom"/>
</dbReference>
<dbReference type="Pfam" id="PF01022">
    <property type="entry name" value="HTH_5"/>
    <property type="match status" value="1"/>
</dbReference>
<proteinExistence type="predicted"/>
<dbReference type="PROSITE" id="PS50987">
    <property type="entry name" value="HTH_ARSR_2"/>
    <property type="match status" value="1"/>
</dbReference>
<keyword evidence="2" id="KW-0238">DNA-binding</keyword>
<dbReference type="OrthoDB" id="9798835at2"/>
<dbReference type="InterPro" id="IPR036388">
    <property type="entry name" value="WH-like_DNA-bd_sf"/>
</dbReference>